<dbReference type="EMBL" id="LABX01000193">
    <property type="protein sequence ID" value="KMO29829.1"/>
    <property type="molecule type" value="Genomic_DNA"/>
</dbReference>
<dbReference type="Proteomes" id="UP000035929">
    <property type="component" value="Unassembled WGS sequence"/>
</dbReference>
<feature type="region of interest" description="Disordered" evidence="1">
    <location>
        <begin position="303"/>
        <end position="333"/>
    </location>
</feature>
<gene>
    <name evidence="2" type="ORF">VP06_23495</name>
</gene>
<reference evidence="2 3" key="1">
    <citation type="submission" date="2015-03" db="EMBL/GenBank/DDBJ databases">
        <title>Genome sequencing of Methylobacterium aquaticum DSM16371 type strain.</title>
        <authorList>
            <person name="Chaudhry V."/>
            <person name="Patil P.B."/>
        </authorList>
    </citation>
    <scope>NUCLEOTIDE SEQUENCE [LARGE SCALE GENOMIC DNA]</scope>
    <source>
        <strain evidence="2 3">DSM 16371</strain>
    </source>
</reference>
<name>A0A0J6S7Y4_9HYPH</name>
<evidence type="ECO:0000313" key="3">
    <source>
        <dbReference type="Proteomes" id="UP000035929"/>
    </source>
</evidence>
<dbReference type="Gene3D" id="3.40.50.1460">
    <property type="match status" value="1"/>
</dbReference>
<comment type="caution">
    <text evidence="2">The sequence shown here is derived from an EMBL/GenBank/DDBJ whole genome shotgun (WGS) entry which is preliminary data.</text>
</comment>
<feature type="region of interest" description="Disordered" evidence="1">
    <location>
        <begin position="264"/>
        <end position="290"/>
    </location>
</feature>
<feature type="compositionally biased region" description="Basic and acidic residues" evidence="1">
    <location>
        <begin position="267"/>
        <end position="290"/>
    </location>
</feature>
<evidence type="ECO:0000256" key="1">
    <source>
        <dbReference type="SAM" id="MobiDB-lite"/>
    </source>
</evidence>
<dbReference type="RefSeq" id="WP_048466206.1">
    <property type="nucleotide sequence ID" value="NZ_LABX01000193.1"/>
</dbReference>
<dbReference type="AlphaFoldDB" id="A0A0J6S7Y4"/>
<protein>
    <recommendedName>
        <fullName evidence="4">Caspase family p20 domain-containing protein</fullName>
    </recommendedName>
</protein>
<accession>A0A0J6S7Y4</accession>
<organism evidence="2 3">
    <name type="scientific">Methylobacterium aquaticum</name>
    <dbReference type="NCBI Taxonomy" id="270351"/>
    <lineage>
        <taxon>Bacteria</taxon>
        <taxon>Pseudomonadati</taxon>
        <taxon>Pseudomonadota</taxon>
        <taxon>Alphaproteobacteria</taxon>
        <taxon>Hyphomicrobiales</taxon>
        <taxon>Methylobacteriaceae</taxon>
        <taxon>Methylobacterium</taxon>
    </lineage>
</organism>
<proteinExistence type="predicted"/>
<sequence length="638" mass="68510">MAIGVSDAPPLEFLRGAANGARAFGTWAQSLGTRTEVLTDEEKPVGCTELRAAFERLLSGRQGVDWLLVYFGGHGLSRGAGEDLWLPSAWHADQRAISINALRRRLSRYAVRRLTIVGDACRSLPADADSADLVADAVLGRGPFDPTEPRLDLLQASSPYHASYMVLGARPEDDRCIFSGVLEEALSGAREEAFDARRGCITSVSLAGFLEREVPLRAVQYLVKLEPHVVSGFREPDDVYLAARPVPPPSLRPWPTAAAVGAMGSERAARGAERGWSTRDATGRHDRAASRDVADLLRGLEGMDEAISGGRPPRDRGPGPIRDGIGGADRTARSRSAARIRSFRMAYRHESARPTGFETGSGFSLDGAAAQGAVLGRHGSAADQGGRRWWRAEPGDAGMDGNPWWRLGRLMAPLPLLIELDDGTWCGAAALPGFIGAFTVADGGVASLIYRPVHRPDAARETETAVAWLRAGALTAPAAYGLAARLRDDKESDPVRSVLAAYLYDTQGDAESVHRTAWSMARHGLPIPFDIAVLGRMPAARDADGLLSVTIPATRSRAPRSAAERIRPWTHGETGEMSAPVAGAFPWLRQGWTLLEDEAPSPLVPDALVRVAEHVRPFPFTTLSAEGGRQLRAIVGRL</sequence>
<dbReference type="PATRIC" id="fig|270351.6.peg.2600"/>
<evidence type="ECO:0000313" key="2">
    <source>
        <dbReference type="EMBL" id="KMO29829.1"/>
    </source>
</evidence>
<evidence type="ECO:0008006" key="4">
    <source>
        <dbReference type="Google" id="ProtNLM"/>
    </source>
</evidence>